<evidence type="ECO:0000313" key="1">
    <source>
        <dbReference type="EMBL" id="GIY54092.1"/>
    </source>
</evidence>
<comment type="caution">
    <text evidence="1">The sequence shown here is derived from an EMBL/GenBank/DDBJ whole genome shotgun (WGS) entry which is preliminary data.</text>
</comment>
<dbReference type="EMBL" id="BPLR01012471">
    <property type="protein sequence ID" value="GIY54092.1"/>
    <property type="molecule type" value="Genomic_DNA"/>
</dbReference>
<name>A0AAV4U8N9_CAEEX</name>
<gene>
    <name evidence="1" type="ORF">CEXT_739701</name>
</gene>
<evidence type="ECO:0000313" key="2">
    <source>
        <dbReference type="Proteomes" id="UP001054945"/>
    </source>
</evidence>
<reference evidence="1 2" key="1">
    <citation type="submission" date="2021-06" db="EMBL/GenBank/DDBJ databases">
        <title>Caerostris extrusa draft genome.</title>
        <authorList>
            <person name="Kono N."/>
            <person name="Arakawa K."/>
        </authorList>
    </citation>
    <scope>NUCLEOTIDE SEQUENCE [LARGE SCALE GENOMIC DNA]</scope>
</reference>
<keyword evidence="2" id="KW-1185">Reference proteome</keyword>
<proteinExistence type="predicted"/>
<dbReference type="AlphaFoldDB" id="A0AAV4U8N9"/>
<organism evidence="1 2">
    <name type="scientific">Caerostris extrusa</name>
    <name type="common">Bark spider</name>
    <name type="synonym">Caerostris bankana</name>
    <dbReference type="NCBI Taxonomy" id="172846"/>
    <lineage>
        <taxon>Eukaryota</taxon>
        <taxon>Metazoa</taxon>
        <taxon>Ecdysozoa</taxon>
        <taxon>Arthropoda</taxon>
        <taxon>Chelicerata</taxon>
        <taxon>Arachnida</taxon>
        <taxon>Araneae</taxon>
        <taxon>Araneomorphae</taxon>
        <taxon>Entelegynae</taxon>
        <taxon>Araneoidea</taxon>
        <taxon>Araneidae</taxon>
        <taxon>Caerostris</taxon>
    </lineage>
</organism>
<protein>
    <submittedName>
        <fullName evidence="1">Uncharacterized protein</fullName>
    </submittedName>
</protein>
<dbReference type="Proteomes" id="UP001054945">
    <property type="component" value="Unassembled WGS sequence"/>
</dbReference>
<sequence length="80" mass="9006">MDFHITHFVELPKNKCKPQAIFLQPEEPPQDGVGREEIHLKIEFSHPSCHDNHLSAGLDHKPGCRHSASITELRNTPFGG</sequence>
<accession>A0AAV4U8N9</accession>